<organism evidence="1">
    <name type="scientific">viral metagenome</name>
    <dbReference type="NCBI Taxonomy" id="1070528"/>
    <lineage>
        <taxon>unclassified sequences</taxon>
        <taxon>metagenomes</taxon>
        <taxon>organismal metagenomes</taxon>
    </lineage>
</organism>
<dbReference type="SUPFAM" id="SSF53448">
    <property type="entry name" value="Nucleotide-diphospho-sugar transferases"/>
    <property type="match status" value="1"/>
</dbReference>
<name>A0A6C0B4B0_9ZZZZ</name>
<reference evidence="1" key="1">
    <citation type="journal article" date="2020" name="Nature">
        <title>Giant virus diversity and host interactions through global metagenomics.</title>
        <authorList>
            <person name="Schulz F."/>
            <person name="Roux S."/>
            <person name="Paez-Espino D."/>
            <person name="Jungbluth S."/>
            <person name="Walsh D.A."/>
            <person name="Denef V.J."/>
            <person name="McMahon K.D."/>
            <person name="Konstantinidis K.T."/>
            <person name="Eloe-Fadrosh E.A."/>
            <person name="Kyrpides N.C."/>
            <person name="Woyke T."/>
        </authorList>
    </citation>
    <scope>NUCLEOTIDE SEQUENCE</scope>
    <source>
        <strain evidence="1">GVMAG-M-3300009187-29</strain>
    </source>
</reference>
<proteinExistence type="predicted"/>
<accession>A0A6C0B4B0</accession>
<dbReference type="InterPro" id="IPR029044">
    <property type="entry name" value="Nucleotide-diphossugar_trans"/>
</dbReference>
<evidence type="ECO:0008006" key="2">
    <source>
        <dbReference type="Google" id="ProtNLM"/>
    </source>
</evidence>
<protein>
    <recommendedName>
        <fullName evidence="2">Nucleotide-diphospho-sugar transferase domain-containing protein</fullName>
    </recommendedName>
</protein>
<sequence>MNLEEKLEGPKTFEERIVQFVEEKKPKLYILTPCYGSLCFVNYVKCIMATKDLLTRFNIPLIIEFCRNDSLVSRARNNLVAKAMNDNECTHIMFIDADITWDPVDVLKLIMCDKCLCGGVYPLKHYYWEKLGKGENIIRDWIDKKNNSQFATSISDESTIQYNLLKYNINYIDSVLNIEANLAKVKHLATGFMMFKREVIENMAKAYPHTKYSDDVGFLQGSENDYAYALFDCGVQDNHYFSEDWMFCHRWTEMGGNIYVNVGINLTHTGNEDFNGCYLASIV</sequence>
<dbReference type="EMBL" id="MN739053">
    <property type="protein sequence ID" value="QHS86313.1"/>
    <property type="molecule type" value="Genomic_DNA"/>
</dbReference>
<evidence type="ECO:0000313" key="1">
    <source>
        <dbReference type="EMBL" id="QHS86313.1"/>
    </source>
</evidence>
<dbReference type="AlphaFoldDB" id="A0A6C0B4B0"/>
<dbReference type="Gene3D" id="3.90.550.10">
    <property type="entry name" value="Spore Coat Polysaccharide Biosynthesis Protein SpsA, Chain A"/>
    <property type="match status" value="1"/>
</dbReference>